<dbReference type="SUPFAM" id="SSF46785">
    <property type="entry name" value="Winged helix' DNA-binding domain"/>
    <property type="match status" value="1"/>
</dbReference>
<protein>
    <recommendedName>
        <fullName evidence="4 5">Eukaryotic translation initiation factor 3 subunit E</fullName>
        <shortName evidence="4">eIF3e</shortName>
    </recommendedName>
</protein>
<dbReference type="GO" id="GO:0033290">
    <property type="term" value="C:eukaryotic 48S preinitiation complex"/>
    <property type="evidence" value="ECO:0007669"/>
    <property type="project" value="UniProtKB-UniRule"/>
</dbReference>
<gene>
    <name evidence="4" type="primary">INT6</name>
    <name evidence="9" type="ORF">A4X03_0g4401</name>
    <name evidence="8" type="ORF">JKIAZH3_G4335</name>
</gene>
<dbReference type="Proteomes" id="UP000077671">
    <property type="component" value="Unassembled WGS sequence"/>
</dbReference>
<keyword evidence="2 4" id="KW-0396">Initiation factor</keyword>
<evidence type="ECO:0000313" key="9">
    <source>
        <dbReference type="EMBL" id="KAE8258372.1"/>
    </source>
</evidence>
<dbReference type="InterPro" id="IPR036390">
    <property type="entry name" value="WH_DNA-bd_sf"/>
</dbReference>
<reference evidence="8" key="3">
    <citation type="submission" date="2020-10" db="EMBL/GenBank/DDBJ databases">
        <authorList>
            <person name="Sedaghatjoo S."/>
        </authorList>
    </citation>
    <scope>NUCLEOTIDE SEQUENCE</scope>
    <source>
        <strain evidence="8">AZH3</strain>
    </source>
</reference>
<sequence>MAEYDLTSTIVPFIDRHLAVPLLSHLESIELFSQSDITKALYELARGTLMVDYTLNLHEKVFPGQTPPEKLHNQREEAIATNERLGAEVESVLEVIEDPNVVSALKQDKAQNLKLLEENYKLTVDQINALYRYGQFHFSCGNYGEASSYLYHFRVLSIDPALTLSSHWGKLAADTLSGEWDRALEELKLLQEHIDQRASNARGDNEVLLQKRTWLLHWSLFVFFNHPQGREQLVELFFSLPYLNTIQTTCWWLLRYLVAALIITRRTTRFYIIPSASAAILGPGERAPSSKLTPQAALRDLLRIINMEQYRLKADPIIDFVRELYTTFDFDRAQEELRKANDVANNDFFLQEHADVFMENARFIMSEAYCRIHQKVDITDLSSRLNMSKAEGEKWVVNLIRDTRADAKIDLKENMVHMNTTAPVVYQKIIESTRGFSFRTAAMGQAIDRRAHLPQAGNYGAGGGGRGGPGGRGGRGGGRGGRGGAAGGRGGGGDRGAGRDGHQQQQQAGGAEGGDASQQTSANAQPAEVEAN</sequence>
<organism evidence="9 10">
    <name type="scientific">Tilletia caries</name>
    <name type="common">wheat bunt fungus</name>
    <dbReference type="NCBI Taxonomy" id="13290"/>
    <lineage>
        <taxon>Eukaryota</taxon>
        <taxon>Fungi</taxon>
        <taxon>Dikarya</taxon>
        <taxon>Basidiomycota</taxon>
        <taxon>Ustilaginomycotina</taxon>
        <taxon>Exobasidiomycetes</taxon>
        <taxon>Tilletiales</taxon>
        <taxon>Tilletiaceae</taxon>
        <taxon>Tilletia</taxon>
    </lineage>
</organism>
<dbReference type="Pfam" id="PF01399">
    <property type="entry name" value="PCI"/>
    <property type="match status" value="1"/>
</dbReference>
<evidence type="ECO:0000313" key="10">
    <source>
        <dbReference type="Proteomes" id="UP000077671"/>
    </source>
</evidence>
<proteinExistence type="inferred from homology"/>
<dbReference type="HAMAP" id="MF_03004">
    <property type="entry name" value="eIF3e"/>
    <property type="match status" value="1"/>
</dbReference>
<evidence type="ECO:0000256" key="2">
    <source>
        <dbReference type="ARBA" id="ARBA00022540"/>
    </source>
</evidence>
<dbReference type="PANTHER" id="PTHR10317">
    <property type="entry name" value="EUKARYOTIC TRANSLATION INITIATION FACTOR 3 SUBUNIT E"/>
    <property type="match status" value="1"/>
</dbReference>
<evidence type="ECO:0000313" key="11">
    <source>
        <dbReference type="Proteomes" id="UP000836402"/>
    </source>
</evidence>
<dbReference type="AlphaFoldDB" id="A0A177U812"/>
<reference evidence="9" key="1">
    <citation type="submission" date="2016-04" db="EMBL/GenBank/DDBJ databases">
        <authorList>
            <person name="Nguyen H.D."/>
            <person name="Kesanakurti P."/>
            <person name="Cullis J."/>
            <person name="Levesque C.A."/>
            <person name="Hambleton S."/>
        </authorList>
    </citation>
    <scope>NUCLEOTIDE SEQUENCE</scope>
    <source>
        <strain evidence="9">DAOMC 238032</strain>
    </source>
</reference>
<feature type="compositionally biased region" description="Low complexity" evidence="6">
    <location>
        <begin position="503"/>
        <end position="519"/>
    </location>
</feature>
<dbReference type="GO" id="GO:0016282">
    <property type="term" value="C:eukaryotic 43S preinitiation complex"/>
    <property type="evidence" value="ECO:0007669"/>
    <property type="project" value="UniProtKB-UniRule"/>
</dbReference>
<evidence type="ECO:0000256" key="4">
    <source>
        <dbReference type="HAMAP-Rule" id="MF_03004"/>
    </source>
</evidence>
<dbReference type="EMBL" id="CAJHJG010005267">
    <property type="protein sequence ID" value="CAD6948826.1"/>
    <property type="molecule type" value="Genomic_DNA"/>
</dbReference>
<dbReference type="InterPro" id="IPR000717">
    <property type="entry name" value="PCI_dom"/>
</dbReference>
<evidence type="ECO:0000256" key="5">
    <source>
        <dbReference type="PIRNR" id="PIRNR016255"/>
    </source>
</evidence>
<comment type="subunit">
    <text evidence="4 5">Component of the eukaryotic translation initiation factor 3 (eIF-3) complex.</text>
</comment>
<dbReference type="InterPro" id="IPR016650">
    <property type="entry name" value="eIF3e"/>
</dbReference>
<name>A0A177U812_9BASI</name>
<evidence type="ECO:0000256" key="1">
    <source>
        <dbReference type="ARBA" id="ARBA00022490"/>
    </source>
</evidence>
<keyword evidence="3 4" id="KW-0648">Protein biosynthesis</keyword>
<dbReference type="CDD" id="cd21378">
    <property type="entry name" value="eIF3E"/>
    <property type="match status" value="1"/>
</dbReference>
<dbReference type="SMART" id="SM01186">
    <property type="entry name" value="eIF3_N"/>
    <property type="match status" value="1"/>
</dbReference>
<feature type="region of interest" description="Disordered" evidence="6">
    <location>
        <begin position="454"/>
        <end position="532"/>
    </location>
</feature>
<dbReference type="GO" id="GO:0003743">
    <property type="term" value="F:translation initiation factor activity"/>
    <property type="evidence" value="ECO:0007669"/>
    <property type="project" value="UniProtKB-UniRule"/>
</dbReference>
<evidence type="ECO:0000313" key="8">
    <source>
        <dbReference type="EMBL" id="CAD6948826.1"/>
    </source>
</evidence>
<evidence type="ECO:0000259" key="7">
    <source>
        <dbReference type="PROSITE" id="PS50250"/>
    </source>
</evidence>
<keyword evidence="11" id="KW-1185">Reference proteome</keyword>
<dbReference type="InterPro" id="IPR019010">
    <property type="entry name" value="eIF3e_N"/>
</dbReference>
<feature type="domain" description="PCI" evidence="7">
    <location>
        <begin position="234"/>
        <end position="423"/>
    </location>
</feature>
<accession>A0A177U812</accession>
<dbReference type="PROSITE" id="PS50250">
    <property type="entry name" value="PCI"/>
    <property type="match status" value="1"/>
</dbReference>
<comment type="subcellular location">
    <subcellularLocation>
        <location evidence="4 5">Cytoplasm</location>
    </subcellularLocation>
</comment>
<dbReference type="Pfam" id="PF09440">
    <property type="entry name" value="eIF3_N"/>
    <property type="match status" value="1"/>
</dbReference>
<dbReference type="PIRSF" id="PIRSF016255">
    <property type="entry name" value="eIF3e_su6"/>
    <property type="match status" value="1"/>
</dbReference>
<evidence type="ECO:0000256" key="3">
    <source>
        <dbReference type="ARBA" id="ARBA00022917"/>
    </source>
</evidence>
<dbReference type="EMBL" id="LWDD02000592">
    <property type="protein sequence ID" value="KAE8258372.1"/>
    <property type="molecule type" value="Genomic_DNA"/>
</dbReference>
<evidence type="ECO:0000256" key="6">
    <source>
        <dbReference type="SAM" id="MobiDB-lite"/>
    </source>
</evidence>
<dbReference type="GO" id="GO:0071540">
    <property type="term" value="C:eukaryotic translation initiation factor 3 complex, eIF3e"/>
    <property type="evidence" value="ECO:0007669"/>
    <property type="project" value="UniProtKB-UniRule"/>
</dbReference>
<dbReference type="GO" id="GO:0001732">
    <property type="term" value="P:formation of cytoplasmic translation initiation complex"/>
    <property type="evidence" value="ECO:0007669"/>
    <property type="project" value="UniProtKB-UniRule"/>
</dbReference>
<feature type="compositionally biased region" description="Gly residues" evidence="6">
    <location>
        <begin position="459"/>
        <end position="495"/>
    </location>
</feature>
<keyword evidence="1 4" id="KW-0963">Cytoplasm</keyword>
<reference evidence="9" key="2">
    <citation type="journal article" date="2019" name="IMA Fungus">
        <title>Genome sequencing and comparison of five Tilletia species to identify candidate genes for the detection of regulated species infecting wheat.</title>
        <authorList>
            <person name="Nguyen H.D.T."/>
            <person name="Sultana T."/>
            <person name="Kesanakurti P."/>
            <person name="Hambleton S."/>
        </authorList>
    </citation>
    <scope>NUCLEOTIDE SEQUENCE</scope>
    <source>
        <strain evidence="9">DAOMC 238032</strain>
    </source>
</reference>
<dbReference type="Proteomes" id="UP000836402">
    <property type="component" value="Unassembled WGS sequence"/>
</dbReference>
<comment type="similarity">
    <text evidence="4 5">Belongs to the eIF-3 subunit E family.</text>
</comment>
<comment type="function">
    <text evidence="4">Component of the eukaryotic translation initiation factor 3 (eIF-3) complex, which is involved in protein synthesis of a specialized repertoire of mRNAs and, together with other initiation factors, stimulates binding of mRNA and methionyl-tRNAi to the 40S ribosome. The eIF-3 complex specifically targets and initiates translation of a subset of mRNAs involved in cell proliferation.</text>
</comment>
<comment type="caution">
    <text evidence="9">The sequence shown here is derived from an EMBL/GenBank/DDBJ whole genome shotgun (WGS) entry which is preliminary data.</text>
</comment>